<organism evidence="8 9">
    <name type="scientific">Actinomyces graevenitzii</name>
    <dbReference type="NCBI Taxonomy" id="55565"/>
    <lineage>
        <taxon>Bacteria</taxon>
        <taxon>Bacillati</taxon>
        <taxon>Actinomycetota</taxon>
        <taxon>Actinomycetes</taxon>
        <taxon>Actinomycetales</taxon>
        <taxon>Actinomycetaceae</taxon>
        <taxon>Actinomyces</taxon>
    </lineage>
</organism>
<dbReference type="InterPro" id="IPR013126">
    <property type="entry name" value="Hsp_70_fam"/>
</dbReference>
<dbReference type="Pfam" id="PF00012">
    <property type="entry name" value="HSP70"/>
    <property type="match status" value="1"/>
</dbReference>
<dbReference type="PANTHER" id="PTHR19375">
    <property type="entry name" value="HEAT SHOCK PROTEIN 70KDA"/>
    <property type="match status" value="1"/>
</dbReference>
<evidence type="ECO:0000256" key="1">
    <source>
        <dbReference type="ARBA" id="ARBA00007381"/>
    </source>
</evidence>
<dbReference type="PROSITE" id="PS00297">
    <property type="entry name" value="HSP70_1"/>
    <property type="match status" value="1"/>
</dbReference>
<gene>
    <name evidence="8" type="ORF">M3I41_00230</name>
</gene>
<dbReference type="InterPro" id="IPR029047">
    <property type="entry name" value="HSP70_peptide-bd_sf"/>
</dbReference>
<dbReference type="GO" id="GO:0140662">
    <property type="term" value="F:ATP-dependent protein folding chaperone"/>
    <property type="evidence" value="ECO:0007669"/>
    <property type="project" value="InterPro"/>
</dbReference>
<evidence type="ECO:0000256" key="3">
    <source>
        <dbReference type="ARBA" id="ARBA00022741"/>
    </source>
</evidence>
<comment type="similarity">
    <text evidence="1 7">Belongs to the heat shock protein 70 family.</text>
</comment>
<name>A0A9E7AFL8_9ACTO</name>
<dbReference type="PROSITE" id="PS01036">
    <property type="entry name" value="HSP70_3"/>
    <property type="match status" value="1"/>
</dbReference>
<evidence type="ECO:0000313" key="9">
    <source>
        <dbReference type="Proteomes" id="UP000830236"/>
    </source>
</evidence>
<evidence type="ECO:0000256" key="5">
    <source>
        <dbReference type="ARBA" id="ARBA00023016"/>
    </source>
</evidence>
<dbReference type="SUPFAM" id="SSF100920">
    <property type="entry name" value="Heat shock protein 70kD (HSP70), peptide-binding domain"/>
    <property type="match status" value="1"/>
</dbReference>
<evidence type="ECO:0000256" key="4">
    <source>
        <dbReference type="ARBA" id="ARBA00022840"/>
    </source>
</evidence>
<dbReference type="Gene3D" id="3.30.420.40">
    <property type="match status" value="2"/>
</dbReference>
<dbReference type="KEGG" id="agh:M3I41_00230"/>
<evidence type="ECO:0000256" key="6">
    <source>
        <dbReference type="ARBA" id="ARBA00023186"/>
    </source>
</evidence>
<dbReference type="FunFam" id="3.90.640.10:FF:000003">
    <property type="entry name" value="Molecular chaperone DnaK"/>
    <property type="match status" value="1"/>
</dbReference>
<dbReference type="Proteomes" id="UP000830236">
    <property type="component" value="Chromosome"/>
</dbReference>
<sequence>MSDKVYGIDLGTTYSAVALVNELGIPEIIKNFVGDDTTPSVVYFNDDGTVDVGSQAKQTQVSDPDNACSLIKRHMGEEYPLEFQGQEYTPESISALILKELVNNANSQNGLDINKAVITVPAYFGTQERQATKQAGEIAGLDVVGIIPEPVAAAISLCARQEEEQTLLIFDLGGGTFDTTILKTRAGNVEVIAIDGNRLLGGADWDQCLEDLFLQRFIEQAGLDEDNDPSLDDDFMTELRVAVEDAKKMLTVRASTNLLLRFQDKKQRVEVTREEFEAATSHLVAQTIEITRRVIETAKEKFPKLHVDRYLLVGGSSRMPMIREALTEAGFNVENTDFDLSVAKGAAIFGQGELPTPEFSNADADAASGDSGSKSLSGVGLRRTVVTNVLSRGLGVCLARKVGKDEYDKYIYFLAHANETLPLSTTLDAGILYDGQSKVSVDLYEQGGETETEEPEANKAMVSGPSTTITGLPYLHAHDPIDITLEVSTEGVATLVVVEPQSGKSFKAEAAVSVLTQEEVNKAKQQIALITTRS</sequence>
<dbReference type="PRINTS" id="PR00301">
    <property type="entry name" value="HEATSHOCK70"/>
</dbReference>
<dbReference type="GO" id="GO:0005524">
    <property type="term" value="F:ATP binding"/>
    <property type="evidence" value="ECO:0007669"/>
    <property type="project" value="UniProtKB-KW"/>
</dbReference>
<evidence type="ECO:0000256" key="7">
    <source>
        <dbReference type="RuleBase" id="RU003322"/>
    </source>
</evidence>
<protein>
    <submittedName>
        <fullName evidence="8">Hsp70 family protein</fullName>
    </submittedName>
</protein>
<dbReference type="EMBL" id="CP097095">
    <property type="protein sequence ID" value="UQF79746.1"/>
    <property type="molecule type" value="Genomic_DNA"/>
</dbReference>
<dbReference type="InterPro" id="IPR043129">
    <property type="entry name" value="ATPase_NBD"/>
</dbReference>
<accession>A0A9E7AFL8</accession>
<dbReference type="SUPFAM" id="SSF53067">
    <property type="entry name" value="Actin-like ATPase domain"/>
    <property type="match status" value="2"/>
</dbReference>
<dbReference type="InterPro" id="IPR018181">
    <property type="entry name" value="Heat_shock_70_CS"/>
</dbReference>
<dbReference type="PROSITE" id="PS00329">
    <property type="entry name" value="HSP70_2"/>
    <property type="match status" value="1"/>
</dbReference>
<keyword evidence="2" id="KW-0597">Phosphoprotein</keyword>
<reference evidence="8" key="1">
    <citation type="submission" date="2022-05" db="EMBL/GenBank/DDBJ databases">
        <title>Using nanopore sequencing to obtain complete genomes from saliva samples.</title>
        <authorList>
            <person name="Baker J.L."/>
        </authorList>
    </citation>
    <scope>NUCLEOTIDE SEQUENCE</scope>
    <source>
        <strain evidence="8">JCVI-JB-Ag32</strain>
    </source>
</reference>
<proteinExistence type="inferred from homology"/>
<evidence type="ECO:0000256" key="2">
    <source>
        <dbReference type="ARBA" id="ARBA00022553"/>
    </source>
</evidence>
<keyword evidence="3 7" id="KW-0547">Nucleotide-binding</keyword>
<dbReference type="AlphaFoldDB" id="A0A9E7AFL8"/>
<keyword evidence="5" id="KW-0346">Stress response</keyword>
<dbReference type="Gene3D" id="2.60.34.10">
    <property type="entry name" value="Substrate Binding Domain Of DNAk, Chain A, domain 1"/>
    <property type="match status" value="1"/>
</dbReference>
<dbReference type="Gene3D" id="3.90.640.10">
    <property type="entry name" value="Actin, Chain A, domain 4"/>
    <property type="match status" value="1"/>
</dbReference>
<keyword evidence="6" id="KW-0143">Chaperone</keyword>
<keyword evidence="4 7" id="KW-0067">ATP-binding</keyword>
<dbReference type="CDD" id="cd24029">
    <property type="entry name" value="ASKHA_NBD_HSP70_DnaK_HscA_HscC"/>
    <property type="match status" value="1"/>
</dbReference>
<dbReference type="FunFam" id="3.30.420.40:FF:000071">
    <property type="entry name" value="Molecular chaperone DnaK"/>
    <property type="match status" value="1"/>
</dbReference>
<evidence type="ECO:0000313" key="8">
    <source>
        <dbReference type="EMBL" id="UQF79746.1"/>
    </source>
</evidence>